<feature type="transmembrane region" description="Helical" evidence="1">
    <location>
        <begin position="109"/>
        <end position="135"/>
    </location>
</feature>
<keyword evidence="3" id="KW-1185">Reference proteome</keyword>
<gene>
    <name evidence="2" type="ORF">DF286_10575</name>
</gene>
<keyword evidence="1" id="KW-1133">Transmembrane helix</keyword>
<dbReference type="RefSeq" id="WP_109271399.1">
    <property type="nucleotide sequence ID" value="NZ_QFFF01000001.1"/>
</dbReference>
<organism evidence="2 3">
    <name type="scientific">Allosphingosinicella humi</name>
    <dbReference type="NCBI Taxonomy" id="2068657"/>
    <lineage>
        <taxon>Bacteria</taxon>
        <taxon>Pseudomonadati</taxon>
        <taxon>Pseudomonadota</taxon>
        <taxon>Alphaproteobacteria</taxon>
        <taxon>Sphingomonadales</taxon>
        <taxon>Sphingomonadaceae</taxon>
        <taxon>Allosphingosinicella</taxon>
    </lineage>
</organism>
<sequence length="246" mass="25724">MKFSYSAVWNDTARMFGGNASLLLAIAGCFFFLPALLVGYLLPQPQQATTLEGMIVELSAYLVANGHWLLLANVVNMIGAIAIYLLLFNSRGHTVGGAIAGSVPILLPYLLLSILSSFFIGVGLMLFILPGLYLLGRLGISGAVMVAEDLRNPLAAIARTWGWTKGRGWSVAGLIILVAVTGIVLIFVVGAVLGSVILLSLGREGVGALILLILDSAMSAAFSTVMLVLMAAIYRALAAPGETSGT</sequence>
<dbReference type="OrthoDB" id="7554925at2"/>
<evidence type="ECO:0000313" key="3">
    <source>
        <dbReference type="Proteomes" id="UP000245916"/>
    </source>
</evidence>
<feature type="transmembrane region" description="Helical" evidence="1">
    <location>
        <begin position="206"/>
        <end position="234"/>
    </location>
</feature>
<dbReference type="AlphaFoldDB" id="A0A2U2J4Q6"/>
<evidence type="ECO:0000313" key="2">
    <source>
        <dbReference type="EMBL" id="PWG03261.1"/>
    </source>
</evidence>
<keyword evidence="1" id="KW-0472">Membrane</keyword>
<comment type="caution">
    <text evidence="2">The sequence shown here is derived from an EMBL/GenBank/DDBJ whole genome shotgun (WGS) entry which is preliminary data.</text>
</comment>
<feature type="transmembrane region" description="Helical" evidence="1">
    <location>
        <begin position="68"/>
        <end position="88"/>
    </location>
</feature>
<reference evidence="2 3" key="1">
    <citation type="submission" date="2018-05" db="EMBL/GenBank/DDBJ databases">
        <title>Genome of Sphingosinicella humi QZX222.</title>
        <authorList>
            <person name="Qiao Z."/>
            <person name="Wang G."/>
        </authorList>
    </citation>
    <scope>NUCLEOTIDE SEQUENCE [LARGE SCALE GENOMIC DNA]</scope>
    <source>
        <strain evidence="2 3">QZX222</strain>
    </source>
</reference>
<evidence type="ECO:0000256" key="1">
    <source>
        <dbReference type="SAM" id="Phobius"/>
    </source>
</evidence>
<evidence type="ECO:0008006" key="4">
    <source>
        <dbReference type="Google" id="ProtNLM"/>
    </source>
</evidence>
<dbReference type="Proteomes" id="UP000245916">
    <property type="component" value="Unassembled WGS sequence"/>
</dbReference>
<name>A0A2U2J4Q6_9SPHN</name>
<accession>A0A2U2J4Q6</accession>
<dbReference type="PROSITE" id="PS51257">
    <property type="entry name" value="PROKAR_LIPOPROTEIN"/>
    <property type="match status" value="1"/>
</dbReference>
<protein>
    <recommendedName>
        <fullName evidence="4">Glycerophosphoryl diester phosphodiesterase membrane domain-containing protein</fullName>
    </recommendedName>
</protein>
<keyword evidence="1" id="KW-0812">Transmembrane</keyword>
<dbReference type="EMBL" id="QFFF01000001">
    <property type="protein sequence ID" value="PWG03261.1"/>
    <property type="molecule type" value="Genomic_DNA"/>
</dbReference>
<feature type="transmembrane region" description="Helical" evidence="1">
    <location>
        <begin position="171"/>
        <end position="199"/>
    </location>
</feature>
<proteinExistence type="predicted"/>
<feature type="transmembrane region" description="Helical" evidence="1">
    <location>
        <begin position="21"/>
        <end position="42"/>
    </location>
</feature>